<accession>A0A839E8B7</accession>
<evidence type="ECO:0000313" key="2">
    <source>
        <dbReference type="Proteomes" id="UP000585905"/>
    </source>
</evidence>
<gene>
    <name evidence="1" type="ORF">FHX53_002385</name>
</gene>
<evidence type="ECO:0000313" key="1">
    <source>
        <dbReference type="EMBL" id="MBA8848771.1"/>
    </source>
</evidence>
<dbReference type="AlphaFoldDB" id="A0A839E8B7"/>
<organism evidence="1 2">
    <name type="scientific">Microcella alkalica</name>
    <dbReference type="NCBI Taxonomy" id="355930"/>
    <lineage>
        <taxon>Bacteria</taxon>
        <taxon>Bacillati</taxon>
        <taxon>Actinomycetota</taxon>
        <taxon>Actinomycetes</taxon>
        <taxon>Micrococcales</taxon>
        <taxon>Microbacteriaceae</taxon>
        <taxon>Microcella</taxon>
    </lineage>
</organism>
<reference evidence="1 2" key="1">
    <citation type="submission" date="2020-07" db="EMBL/GenBank/DDBJ databases">
        <title>Sequencing the genomes of 1000 actinobacteria strains.</title>
        <authorList>
            <person name="Klenk H.-P."/>
        </authorList>
    </citation>
    <scope>NUCLEOTIDE SEQUENCE [LARGE SCALE GENOMIC DNA]</scope>
    <source>
        <strain evidence="1 2">DSM 19663</strain>
    </source>
</reference>
<dbReference type="Proteomes" id="UP000585905">
    <property type="component" value="Unassembled WGS sequence"/>
</dbReference>
<keyword evidence="2" id="KW-1185">Reference proteome</keyword>
<sequence>MFLTRINRLRGDDRGSAMIAVLALAGVTAVIAVTVGSVSVSSLKFSNDVSAGVEARAAAEAGITTAELALRTRTGCSAAGGVFTSTNTPKFRVTVSYDRGSGWVEGCPVREATHVRVQSTGYATRATFSDSRESGGRVVEAVYQYIPQYVEIPFLDPAVYAYTVDGILRRFVLDTADITISADLQIKTGHFVCTNNAQVNGDVILADGYADLTACTITGRVHATDYVRMSNGSVIREDLLTVGDGVVGSNPVVTVSGGSQVRGSVFAGGSVSVLSGPGSRVIGNVTAHRDTATTVSVAAGSTVDGNVLSSGTIQPGGSILGTRSAAVVGLSAPPPPQVPDWTDIPWAVSTTAQFEATSWFQQGFTNRVVWSGSCDFGNHDPRWVALQTYTTPTVIDATGCVGGVVTLNNLKPDIGLQTDIVFFSNSFRFDKLYFASANPTANRKLYFIVPDNTPNSLPTCSGGAGDIYLTNEADFRSTVSAFIYSPCRVRSDRNGFRGQLYGGTIDFDQQAQMTYVPTSPPGIDLSASLPPNLVLNDAFLGERLSIREVSSGG</sequence>
<proteinExistence type="predicted"/>
<comment type="caution">
    <text evidence="1">The sequence shown here is derived from an EMBL/GenBank/DDBJ whole genome shotgun (WGS) entry which is preliminary data.</text>
</comment>
<dbReference type="RefSeq" id="WP_182491558.1">
    <property type="nucleotide sequence ID" value="NZ_BAAAOV010000001.1"/>
</dbReference>
<dbReference type="EMBL" id="JACGWX010000007">
    <property type="protein sequence ID" value="MBA8848771.1"/>
    <property type="molecule type" value="Genomic_DNA"/>
</dbReference>
<protein>
    <submittedName>
        <fullName evidence="1">Uncharacterized protein</fullName>
    </submittedName>
</protein>
<name>A0A839E8B7_9MICO</name>